<organism evidence="1 2">
    <name type="scientific">Sporosarcina ureae</name>
    <dbReference type="NCBI Taxonomy" id="1571"/>
    <lineage>
        <taxon>Bacteria</taxon>
        <taxon>Bacillati</taxon>
        <taxon>Bacillota</taxon>
        <taxon>Bacilli</taxon>
        <taxon>Bacillales</taxon>
        <taxon>Caryophanaceae</taxon>
        <taxon>Sporosarcina</taxon>
    </lineage>
</organism>
<dbReference type="RefSeq" id="WP_083065486.1">
    <property type="nucleotide sequence ID" value="NZ_CP015108.1"/>
</dbReference>
<name>A0ABM6JS47_SPOUR</name>
<protein>
    <submittedName>
        <fullName evidence="1">Uncharacterized protein</fullName>
    </submittedName>
</protein>
<sequence>MFSIKSYISNHLPDLGYMTSKKEQFLSIHDPLALKAAQLIIDSNDGDYLEGCITATYNSEVIFTQDFETNDLLFTWQTIIAPLLSHDLDEHFTIVFLDSLITVGVSEKDTMFHLILEDPNRMLNYDVNKVVNIPKEEYLNGITNGFLSFANFCVYNELKFCEESSYSSFILDYHTVKSEIELN</sequence>
<proteinExistence type="predicted"/>
<accession>A0ABM6JS47</accession>
<keyword evidence="2" id="KW-1185">Reference proteome</keyword>
<gene>
    <name evidence="1" type="ORF">SporoS204_01480</name>
</gene>
<evidence type="ECO:0000313" key="1">
    <source>
        <dbReference type="EMBL" id="ARF12961.1"/>
    </source>
</evidence>
<reference evidence="1 2" key="1">
    <citation type="submission" date="2016-04" db="EMBL/GenBank/DDBJ databases">
        <title>Comparative Genomics and Epigenetics of Sporosarcina ureae.</title>
        <authorList>
            <person name="Oliver A.S."/>
            <person name="Cooper K.K."/>
        </authorList>
    </citation>
    <scope>NUCLEOTIDE SEQUENCE [LARGE SCALE GENOMIC DNA]</scope>
    <source>
        <strain evidence="1 2">S204</strain>
    </source>
</reference>
<dbReference type="Proteomes" id="UP000192486">
    <property type="component" value="Chromosome"/>
</dbReference>
<dbReference type="EMBL" id="CP015108">
    <property type="protein sequence ID" value="ARF12961.1"/>
    <property type="molecule type" value="Genomic_DNA"/>
</dbReference>
<evidence type="ECO:0000313" key="2">
    <source>
        <dbReference type="Proteomes" id="UP000192486"/>
    </source>
</evidence>